<evidence type="ECO:0000313" key="2">
    <source>
        <dbReference type="EMBL" id="KAJ7784992.1"/>
    </source>
</evidence>
<sequence>MPSGLIELPSDVLLRFGNLLDLKDLLNFLRTCSIVRGIQHEKTLWVDVLSRLRLVEMHPPPLAAKVDPPARCLWLNFETLHYGLIEIVCIPGTHLVVAYTTGKISYWDILAEICMATLEVPGLNMRSSWPGNEWYPLAGSWICGSGDAQLPWNLVAIRVDYSDRAHISITHVVSPAIHNIHFPFHGLFIDPRCLGWCSSSDVVLWSMDANSSVKIQSQAESFFIGEFGLPLTLSYRLFGDRLYLMSHGTTRCDGTVRTFLFPSTFGNHSNAPRPVYVHITEEKATLKVPYSFASSQTEFRGLGITSVGIQASHTPPPDYGVFSISVNVFEWKGRRRWFVHFWPAHSDDDKLYFEEPYFYKHDDPLQLVVGASGTYALVVVPDIEGRTCGYLGLLHFSAGQTPHVTFRKLDIGTLSVAQWRQFALDDSLGLVLATDEAGRMTTISYA</sequence>
<proteinExistence type="predicted"/>
<feature type="domain" description="F-box" evidence="1">
    <location>
        <begin position="2"/>
        <end position="48"/>
    </location>
</feature>
<protein>
    <recommendedName>
        <fullName evidence="1">F-box domain-containing protein</fullName>
    </recommendedName>
</protein>
<keyword evidence="3" id="KW-1185">Reference proteome</keyword>
<name>A0AAD7KG82_9AGAR</name>
<dbReference type="AlphaFoldDB" id="A0AAD7KG82"/>
<dbReference type="InterPro" id="IPR001810">
    <property type="entry name" value="F-box_dom"/>
</dbReference>
<reference evidence="2" key="1">
    <citation type="submission" date="2023-03" db="EMBL/GenBank/DDBJ databases">
        <title>Massive genome expansion in bonnet fungi (Mycena s.s.) driven by repeated elements and novel gene families across ecological guilds.</title>
        <authorList>
            <consortium name="Lawrence Berkeley National Laboratory"/>
            <person name="Harder C.B."/>
            <person name="Miyauchi S."/>
            <person name="Viragh M."/>
            <person name="Kuo A."/>
            <person name="Thoen E."/>
            <person name="Andreopoulos B."/>
            <person name="Lu D."/>
            <person name="Skrede I."/>
            <person name="Drula E."/>
            <person name="Henrissat B."/>
            <person name="Morin E."/>
            <person name="Kohler A."/>
            <person name="Barry K."/>
            <person name="LaButti K."/>
            <person name="Morin E."/>
            <person name="Salamov A."/>
            <person name="Lipzen A."/>
            <person name="Mereny Z."/>
            <person name="Hegedus B."/>
            <person name="Baldrian P."/>
            <person name="Stursova M."/>
            <person name="Weitz H."/>
            <person name="Taylor A."/>
            <person name="Grigoriev I.V."/>
            <person name="Nagy L.G."/>
            <person name="Martin F."/>
            <person name="Kauserud H."/>
        </authorList>
    </citation>
    <scope>NUCLEOTIDE SEQUENCE</scope>
    <source>
        <strain evidence="2">CBHHK188m</strain>
    </source>
</reference>
<evidence type="ECO:0000313" key="3">
    <source>
        <dbReference type="Proteomes" id="UP001215280"/>
    </source>
</evidence>
<gene>
    <name evidence="2" type="ORF">DFH07DRAFT_763607</name>
</gene>
<dbReference type="PROSITE" id="PS50181">
    <property type="entry name" value="FBOX"/>
    <property type="match status" value="1"/>
</dbReference>
<accession>A0AAD7KG82</accession>
<comment type="caution">
    <text evidence="2">The sequence shown here is derived from an EMBL/GenBank/DDBJ whole genome shotgun (WGS) entry which is preliminary data.</text>
</comment>
<dbReference type="EMBL" id="JARJLG010000001">
    <property type="protein sequence ID" value="KAJ7784992.1"/>
    <property type="molecule type" value="Genomic_DNA"/>
</dbReference>
<organism evidence="2 3">
    <name type="scientific">Mycena maculata</name>
    <dbReference type="NCBI Taxonomy" id="230809"/>
    <lineage>
        <taxon>Eukaryota</taxon>
        <taxon>Fungi</taxon>
        <taxon>Dikarya</taxon>
        <taxon>Basidiomycota</taxon>
        <taxon>Agaricomycotina</taxon>
        <taxon>Agaricomycetes</taxon>
        <taxon>Agaricomycetidae</taxon>
        <taxon>Agaricales</taxon>
        <taxon>Marasmiineae</taxon>
        <taxon>Mycenaceae</taxon>
        <taxon>Mycena</taxon>
    </lineage>
</organism>
<evidence type="ECO:0000259" key="1">
    <source>
        <dbReference type="PROSITE" id="PS50181"/>
    </source>
</evidence>
<dbReference type="Proteomes" id="UP001215280">
    <property type="component" value="Unassembled WGS sequence"/>
</dbReference>